<dbReference type="Proteomes" id="UP000250235">
    <property type="component" value="Unassembled WGS sequence"/>
</dbReference>
<reference evidence="2 3" key="1">
    <citation type="journal article" date="2015" name="Proc. Natl. Acad. Sci. U.S.A.">
        <title>The resurrection genome of Boea hygrometrica: A blueprint for survival of dehydration.</title>
        <authorList>
            <person name="Xiao L."/>
            <person name="Yang G."/>
            <person name="Zhang L."/>
            <person name="Yang X."/>
            <person name="Zhao S."/>
            <person name="Ji Z."/>
            <person name="Zhou Q."/>
            <person name="Hu M."/>
            <person name="Wang Y."/>
            <person name="Chen M."/>
            <person name="Xu Y."/>
            <person name="Jin H."/>
            <person name="Xiao X."/>
            <person name="Hu G."/>
            <person name="Bao F."/>
            <person name="Hu Y."/>
            <person name="Wan P."/>
            <person name="Li L."/>
            <person name="Deng X."/>
            <person name="Kuang T."/>
            <person name="Xiang C."/>
            <person name="Zhu J.K."/>
            <person name="Oliver M.J."/>
            <person name="He Y."/>
        </authorList>
    </citation>
    <scope>NUCLEOTIDE SEQUENCE [LARGE SCALE GENOMIC DNA]</scope>
    <source>
        <strain evidence="3">cv. XS01</strain>
    </source>
</reference>
<name>A0A2Z7AFY5_9LAMI</name>
<organism evidence="2 3">
    <name type="scientific">Dorcoceras hygrometricum</name>
    <dbReference type="NCBI Taxonomy" id="472368"/>
    <lineage>
        <taxon>Eukaryota</taxon>
        <taxon>Viridiplantae</taxon>
        <taxon>Streptophyta</taxon>
        <taxon>Embryophyta</taxon>
        <taxon>Tracheophyta</taxon>
        <taxon>Spermatophyta</taxon>
        <taxon>Magnoliopsida</taxon>
        <taxon>eudicotyledons</taxon>
        <taxon>Gunneridae</taxon>
        <taxon>Pentapetalae</taxon>
        <taxon>asterids</taxon>
        <taxon>lamiids</taxon>
        <taxon>Lamiales</taxon>
        <taxon>Gesneriaceae</taxon>
        <taxon>Didymocarpoideae</taxon>
        <taxon>Trichosporeae</taxon>
        <taxon>Loxocarpinae</taxon>
        <taxon>Dorcoceras</taxon>
    </lineage>
</organism>
<protein>
    <submittedName>
        <fullName evidence="2">Uncharacterized protein</fullName>
    </submittedName>
</protein>
<feature type="compositionally biased region" description="Low complexity" evidence="1">
    <location>
        <begin position="108"/>
        <end position="118"/>
    </location>
</feature>
<feature type="region of interest" description="Disordered" evidence="1">
    <location>
        <begin position="108"/>
        <end position="146"/>
    </location>
</feature>
<gene>
    <name evidence="2" type="ORF">F511_31361</name>
</gene>
<keyword evidence="3" id="KW-1185">Reference proteome</keyword>
<accession>A0A2Z7AFY5</accession>
<evidence type="ECO:0000313" key="3">
    <source>
        <dbReference type="Proteomes" id="UP000250235"/>
    </source>
</evidence>
<evidence type="ECO:0000256" key="1">
    <source>
        <dbReference type="SAM" id="MobiDB-lite"/>
    </source>
</evidence>
<evidence type="ECO:0000313" key="2">
    <source>
        <dbReference type="EMBL" id="KZV20508.1"/>
    </source>
</evidence>
<sequence length="202" mass="22557">MITLDLSGTTHLSADHNVALTQVLNRSIRLNMHDLLIAVYSSSTRTSNSQILPQQILLRHGNSSIHNKLPPLVMSNTTGTSLELKSRSSHGQEIALLCCRENTQLPASSRFSSNVNSSHLTGINRKSHSGQAQRYQSRSEQRRKSTAIYRRRLKYVNNTSGQLSYVDYYVAPSRTRALTLTAASRYTLTAELTSVDICSRYC</sequence>
<dbReference type="AlphaFoldDB" id="A0A2Z7AFY5"/>
<proteinExistence type="predicted"/>
<dbReference type="EMBL" id="KV015627">
    <property type="protein sequence ID" value="KZV20508.1"/>
    <property type="molecule type" value="Genomic_DNA"/>
</dbReference>